<evidence type="ECO:0000313" key="9">
    <source>
        <dbReference type="Proteomes" id="UP000008068"/>
    </source>
</evidence>
<feature type="domain" description="HAT C-terminal dimerisation" evidence="6">
    <location>
        <begin position="979"/>
        <end position="1048"/>
    </location>
</feature>
<dbReference type="GO" id="GO:0008270">
    <property type="term" value="F:zinc ion binding"/>
    <property type="evidence" value="ECO:0007669"/>
    <property type="project" value="UniProtKB-KW"/>
</dbReference>
<name>G0N0E3_CAEBE</name>
<reference evidence="9" key="1">
    <citation type="submission" date="2011-07" db="EMBL/GenBank/DDBJ databases">
        <authorList>
            <consortium name="Caenorhabditis brenneri Sequencing and Analysis Consortium"/>
            <person name="Wilson R.K."/>
        </authorList>
    </citation>
    <scope>NUCLEOTIDE SEQUENCE [LARGE SCALE GENOMIC DNA]</scope>
    <source>
        <strain evidence="9">PB2801</strain>
    </source>
</reference>
<comment type="subcellular location">
    <subcellularLocation>
        <location evidence="1">Nucleus</location>
    </subcellularLocation>
</comment>
<dbReference type="OrthoDB" id="117690at2759"/>
<feature type="domain" description="Sdz-33 F-box" evidence="7">
    <location>
        <begin position="303"/>
        <end position="367"/>
    </location>
</feature>
<dbReference type="InterPro" id="IPR012337">
    <property type="entry name" value="RNaseH-like_sf"/>
</dbReference>
<dbReference type="InParanoid" id="G0N0E3"/>
<dbReference type="Pfam" id="PF07735">
    <property type="entry name" value="FBA_2"/>
    <property type="match status" value="2"/>
</dbReference>
<dbReference type="FunCoup" id="G0N0E3">
    <property type="interactions" value="2508"/>
</dbReference>
<dbReference type="InterPro" id="IPR052035">
    <property type="entry name" value="ZnF_BED_domain_contain"/>
</dbReference>
<dbReference type="SUPFAM" id="SSF53098">
    <property type="entry name" value="Ribonuclease H-like"/>
    <property type="match status" value="1"/>
</dbReference>
<organism evidence="9">
    <name type="scientific">Caenorhabditis brenneri</name>
    <name type="common">Nematode worm</name>
    <dbReference type="NCBI Taxonomy" id="135651"/>
    <lineage>
        <taxon>Eukaryota</taxon>
        <taxon>Metazoa</taxon>
        <taxon>Ecdysozoa</taxon>
        <taxon>Nematoda</taxon>
        <taxon>Chromadorea</taxon>
        <taxon>Rhabditida</taxon>
        <taxon>Rhabditina</taxon>
        <taxon>Rhabditomorpha</taxon>
        <taxon>Rhabditoidea</taxon>
        <taxon>Rhabditidae</taxon>
        <taxon>Peloderinae</taxon>
        <taxon>Caenorhabditis</taxon>
    </lineage>
</organism>
<feature type="domain" description="Sdz-33 F-box" evidence="7">
    <location>
        <begin position="123"/>
        <end position="190"/>
    </location>
</feature>
<dbReference type="eggNOG" id="KOG1121">
    <property type="taxonomic scope" value="Eukaryota"/>
</dbReference>
<keyword evidence="4" id="KW-0862">Zinc</keyword>
<evidence type="ECO:0000256" key="3">
    <source>
        <dbReference type="ARBA" id="ARBA00022771"/>
    </source>
</evidence>
<evidence type="ECO:0000256" key="1">
    <source>
        <dbReference type="ARBA" id="ARBA00004123"/>
    </source>
</evidence>
<gene>
    <name evidence="8" type="ORF">CAEBREN_19883</name>
</gene>
<protein>
    <recommendedName>
        <fullName evidence="10">BED-type domain-containing protein</fullName>
    </recommendedName>
</protein>
<evidence type="ECO:0000256" key="2">
    <source>
        <dbReference type="ARBA" id="ARBA00022723"/>
    </source>
</evidence>
<keyword evidence="9" id="KW-1185">Reference proteome</keyword>
<dbReference type="Proteomes" id="UP000008068">
    <property type="component" value="Unassembled WGS sequence"/>
</dbReference>
<dbReference type="PANTHER" id="PTHR46481:SF10">
    <property type="entry name" value="ZINC FINGER BED DOMAIN-CONTAINING PROTEIN 39"/>
    <property type="match status" value="1"/>
</dbReference>
<evidence type="ECO:0000256" key="5">
    <source>
        <dbReference type="ARBA" id="ARBA00023242"/>
    </source>
</evidence>
<evidence type="ECO:0000313" key="8">
    <source>
        <dbReference type="EMBL" id="EGT48878.1"/>
    </source>
</evidence>
<proteinExistence type="predicted"/>
<accession>G0N0E3</accession>
<keyword evidence="3" id="KW-0863">Zinc-finger</keyword>
<dbReference type="EMBL" id="GL379824">
    <property type="protein sequence ID" value="EGT48878.1"/>
    <property type="molecule type" value="Genomic_DNA"/>
</dbReference>
<dbReference type="AlphaFoldDB" id="G0N0E3"/>
<dbReference type="InterPro" id="IPR008906">
    <property type="entry name" value="HATC_C_dom"/>
</dbReference>
<dbReference type="InterPro" id="IPR012885">
    <property type="entry name" value="F-box_Sdz-33"/>
</dbReference>
<dbReference type="PANTHER" id="PTHR46481">
    <property type="entry name" value="ZINC FINGER BED DOMAIN-CONTAINING PROTEIN 4"/>
    <property type="match status" value="1"/>
</dbReference>
<dbReference type="HOGENOM" id="CLU_289719_0_0_1"/>
<evidence type="ECO:0000259" key="6">
    <source>
        <dbReference type="Pfam" id="PF05699"/>
    </source>
</evidence>
<dbReference type="GO" id="GO:0005634">
    <property type="term" value="C:nucleus"/>
    <property type="evidence" value="ECO:0007669"/>
    <property type="project" value="UniProtKB-SubCell"/>
</dbReference>
<evidence type="ECO:0000259" key="7">
    <source>
        <dbReference type="Pfam" id="PF07735"/>
    </source>
</evidence>
<dbReference type="SMART" id="SM00614">
    <property type="entry name" value="ZnF_BED"/>
    <property type="match status" value="1"/>
</dbReference>
<sequence>MYWGMGAYGRKKKLTAPQSVTVTESNESDDATTSTWENNTLTMQYWFKHLQDIFNYPKIDYIYFRENAPEFDIDDINEIFGNTTKVTIQDTGCYVFNQMILQKYFPVEKLSIRTSIFSNSKTPESILVQSFHELHIGDVLRRTSMTLDELLLINSKGIRIQVRQMPKTLLNNFIKMWQQGSNPHMEYLYFFYSGAEENDEEIFMEGIQHEIIPDNRRRMFKSVGLTDPYPSVFRYDKIEQINFWEKSSDFDADDIKEVFEKTTAVGIEETGCFVFNQLILQKFSPIEQLTIVTEDFQDSKIPPSLLMQNYTRLTIASDMDVSIVTLDELLLINSKVITDIEMPASQLNKFLKLWQRGSNPHMEHLDIEAVHNFTKSGEEFIMKGIRHEVIPENRIRKFKSVGLMRPYSISGGVDIHRIDGVKATIQFSIYAFGDQIYAFGDRNSKSCGANKNPIKHIDMVKRSKYDEFFDKKGEIASCKLCQKSYTCNSITGTNSLRSHLSAAHPDQLKKLHDIDAETKQKKKAEEEKQSRSSVIPFPVVGKVSVKVPQKPVEHLENGMKWNNDGKMTKRLDDAIISMICRDNMPLRTVEREGFKHLMNVCNPKYTLKSRNWYTSKALPELKNKLEAKIKEELQYMKFMAVTADGWTSKTFEPKFAVLAAKPLKGKHTAVNMKKLVDETLAYFNIDTEKVVAMTRDGAANMKTLCDSMLVESVHCINHVLQLCIEDSVYKDPTVTSLLEKLKKITRKVRKSNVCREKFKEIVDENQLPDRILIRETVVRWSSLHAMINSFLILKTAVNILTVTEPNLKLPQVSEEEWAQMEIIHRVLDPVALQMKAFQSRFYAPASMIISSIRLLVRKLETQIKILDSEDDEEELKIITSFLEKLKLRTDSYQENDFMKTMTFLDPRTKDTFFHAPHRDRIIQKLRNEYQTVLNKEDSENEIMEPNQSDFDLFVYDKKKKNQKKKTDTIEDEVDKFLDAEQDSRIDPYKWWKNNEKLYPNLKPLALKYLCVPATSAESERLFSAAGIICCPKRSKLKNETLEMLTFNHCNLMVYGLDF</sequence>
<keyword evidence="5" id="KW-0539">Nucleus</keyword>
<dbReference type="GO" id="GO:0046983">
    <property type="term" value="F:protein dimerization activity"/>
    <property type="evidence" value="ECO:0007669"/>
    <property type="project" value="InterPro"/>
</dbReference>
<dbReference type="SUPFAM" id="SSF140996">
    <property type="entry name" value="Hermes dimerisation domain"/>
    <property type="match status" value="1"/>
</dbReference>
<dbReference type="Pfam" id="PF05699">
    <property type="entry name" value="Dimer_Tnp_hAT"/>
    <property type="match status" value="1"/>
</dbReference>
<dbReference type="STRING" id="135651.G0N0E3"/>
<evidence type="ECO:0000256" key="4">
    <source>
        <dbReference type="ARBA" id="ARBA00022833"/>
    </source>
</evidence>
<keyword evidence="2" id="KW-0479">Metal-binding</keyword>
<evidence type="ECO:0008006" key="10">
    <source>
        <dbReference type="Google" id="ProtNLM"/>
    </source>
</evidence>